<dbReference type="Pfam" id="PF01266">
    <property type="entry name" value="DAO"/>
    <property type="match status" value="1"/>
</dbReference>
<feature type="domain" description="FAD dependent oxidoreductase" evidence="7">
    <location>
        <begin position="4"/>
        <end position="378"/>
    </location>
</feature>
<dbReference type="GO" id="GO:0051698">
    <property type="term" value="F:saccharopine oxidase activity"/>
    <property type="evidence" value="ECO:0007669"/>
    <property type="project" value="TreeGrafter"/>
</dbReference>
<proteinExistence type="inferred from homology"/>
<name>A0A9P7BCL5_9ASCO</name>
<dbReference type="InterPro" id="IPR006076">
    <property type="entry name" value="FAD-dep_OxRdtase"/>
</dbReference>
<evidence type="ECO:0000313" key="8">
    <source>
        <dbReference type="EMBL" id="KAG0687062.1"/>
    </source>
</evidence>
<keyword evidence="6" id="KW-0732">Signal</keyword>
<dbReference type="GO" id="GO:0050660">
    <property type="term" value="F:flavin adenine dinucleotide binding"/>
    <property type="evidence" value="ECO:0007669"/>
    <property type="project" value="InterPro"/>
</dbReference>
<evidence type="ECO:0000256" key="2">
    <source>
        <dbReference type="ARBA" id="ARBA00010989"/>
    </source>
</evidence>
<dbReference type="Gene3D" id="3.30.9.10">
    <property type="entry name" value="D-Amino Acid Oxidase, subunit A, domain 2"/>
    <property type="match status" value="1"/>
</dbReference>
<evidence type="ECO:0000313" key="9">
    <source>
        <dbReference type="Proteomes" id="UP000697127"/>
    </source>
</evidence>
<reference evidence="8" key="1">
    <citation type="submission" date="2020-11" db="EMBL/GenBank/DDBJ databases">
        <title>Kefir isolates.</title>
        <authorList>
            <person name="Marcisauskas S."/>
            <person name="Kim Y."/>
            <person name="Blasche S."/>
        </authorList>
    </citation>
    <scope>NUCLEOTIDE SEQUENCE</scope>
    <source>
        <strain evidence="8">Olga-1</strain>
    </source>
</reference>
<dbReference type="EMBL" id="PUHW01000321">
    <property type="protein sequence ID" value="KAG0687062.1"/>
    <property type="molecule type" value="Genomic_DNA"/>
</dbReference>
<keyword evidence="5" id="KW-0560">Oxidoreductase</keyword>
<dbReference type="PANTHER" id="PTHR10961:SF26">
    <property type="entry name" value="L-SACCHAROPINE OXIDASE"/>
    <property type="match status" value="1"/>
</dbReference>
<keyword evidence="3" id="KW-0285">Flavoprotein</keyword>
<gene>
    <name evidence="8" type="ORF">C6P40_002949</name>
</gene>
<feature type="chain" id="PRO_5040514382" description="FAD dependent oxidoreductase domain-containing protein" evidence="6">
    <location>
        <begin position="17"/>
        <end position="434"/>
    </location>
</feature>
<evidence type="ECO:0000256" key="4">
    <source>
        <dbReference type="ARBA" id="ARBA00022827"/>
    </source>
</evidence>
<dbReference type="InterPro" id="IPR036188">
    <property type="entry name" value="FAD/NAD-bd_sf"/>
</dbReference>
<evidence type="ECO:0000256" key="1">
    <source>
        <dbReference type="ARBA" id="ARBA00001974"/>
    </source>
</evidence>
<comment type="caution">
    <text evidence="8">The sequence shown here is derived from an EMBL/GenBank/DDBJ whole genome shotgun (WGS) entry which is preliminary data.</text>
</comment>
<dbReference type="SUPFAM" id="SSF51905">
    <property type="entry name" value="FAD/NAD(P)-binding domain"/>
    <property type="match status" value="1"/>
</dbReference>
<dbReference type="Gene3D" id="3.50.50.60">
    <property type="entry name" value="FAD/NAD(P)-binding domain"/>
    <property type="match status" value="1"/>
</dbReference>
<feature type="signal peptide" evidence="6">
    <location>
        <begin position="1"/>
        <end position="16"/>
    </location>
</feature>
<accession>A0A9P7BCL5</accession>
<protein>
    <recommendedName>
        <fullName evidence="7">FAD dependent oxidoreductase domain-containing protein</fullName>
    </recommendedName>
</protein>
<dbReference type="PANTHER" id="PTHR10961">
    <property type="entry name" value="PEROXISOMAL SARCOSINE OXIDASE"/>
    <property type="match status" value="1"/>
</dbReference>
<comment type="cofactor">
    <cofactor evidence="1">
        <name>FAD</name>
        <dbReference type="ChEBI" id="CHEBI:57692"/>
    </cofactor>
</comment>
<dbReference type="Proteomes" id="UP000697127">
    <property type="component" value="Unassembled WGS sequence"/>
</dbReference>
<sequence>MVTLIVGCGVFGLSTALELVREGHFVHIIDKYEPPSPWSAANDFNKIVRCEYNDPIHLKLAIEALYAWRSDPIYQKSFSECGRILVTPLSHQNRIKFEMQGVEMLKSVGEGGKYEIFKGGDLLGKKFPFLKDNSVASNQEVKYNPESGLGVSMQTLKDVYNYLKNHPNVICTFGDSGDVIGIKKYSDGSSGVITKSGYVHSASNILICAGANTGSILTLENQQSATGLYVTHIQLSNNEYNYYKDIPIIYDAELGYFFPPDSKTKIMKVCLSGVRVKRTVTDPFDKNQDVSLPRFHNNYPKDTIPKDSISTLRELLKKYVPELADHKFIGSKICWIGDREGSNFLIDQVPGYNNCYIATGDSGHAFKFFPIIGRYIIQRVQGKLDEELASIWKWKSKTNTEMFDGSNASWRVTKSGTLDITKVDFLIENEISKL</sequence>
<evidence type="ECO:0000256" key="6">
    <source>
        <dbReference type="SAM" id="SignalP"/>
    </source>
</evidence>
<dbReference type="InterPro" id="IPR045170">
    <property type="entry name" value="MTOX"/>
</dbReference>
<keyword evidence="9" id="KW-1185">Reference proteome</keyword>
<organism evidence="8 9">
    <name type="scientific">Pichia californica</name>
    <dbReference type="NCBI Taxonomy" id="460514"/>
    <lineage>
        <taxon>Eukaryota</taxon>
        <taxon>Fungi</taxon>
        <taxon>Dikarya</taxon>
        <taxon>Ascomycota</taxon>
        <taxon>Saccharomycotina</taxon>
        <taxon>Pichiomycetes</taxon>
        <taxon>Pichiales</taxon>
        <taxon>Pichiaceae</taxon>
        <taxon>Pichia</taxon>
    </lineage>
</organism>
<evidence type="ECO:0000256" key="3">
    <source>
        <dbReference type="ARBA" id="ARBA00022630"/>
    </source>
</evidence>
<dbReference type="AlphaFoldDB" id="A0A9P7BCL5"/>
<comment type="similarity">
    <text evidence="2">Belongs to the MSOX/MTOX family.</text>
</comment>
<dbReference type="GO" id="GO:0008115">
    <property type="term" value="F:sarcosine oxidase activity"/>
    <property type="evidence" value="ECO:0007669"/>
    <property type="project" value="TreeGrafter"/>
</dbReference>
<evidence type="ECO:0000256" key="5">
    <source>
        <dbReference type="ARBA" id="ARBA00023002"/>
    </source>
</evidence>
<evidence type="ECO:0000259" key="7">
    <source>
        <dbReference type="Pfam" id="PF01266"/>
    </source>
</evidence>
<keyword evidence="4" id="KW-0274">FAD</keyword>